<organism evidence="1 2">
    <name type="scientific">Octopus vulgaris</name>
    <name type="common">Common octopus</name>
    <dbReference type="NCBI Taxonomy" id="6645"/>
    <lineage>
        <taxon>Eukaryota</taxon>
        <taxon>Metazoa</taxon>
        <taxon>Spiralia</taxon>
        <taxon>Lophotrochozoa</taxon>
        <taxon>Mollusca</taxon>
        <taxon>Cephalopoda</taxon>
        <taxon>Coleoidea</taxon>
        <taxon>Octopodiformes</taxon>
        <taxon>Octopoda</taxon>
        <taxon>Incirrata</taxon>
        <taxon>Octopodidae</taxon>
        <taxon>Octopus</taxon>
    </lineage>
</organism>
<dbReference type="AlphaFoldDB" id="A0AA36BB78"/>
<dbReference type="EMBL" id="OX597824">
    <property type="protein sequence ID" value="CAI9730467.1"/>
    <property type="molecule type" value="Genomic_DNA"/>
</dbReference>
<dbReference type="Proteomes" id="UP001162480">
    <property type="component" value="Chromosome 11"/>
</dbReference>
<gene>
    <name evidence="1" type="ORF">OCTVUL_1B014971</name>
</gene>
<sequence>MTNEGHQSKRMLHNIVKWTAKGREVFRFTASTNRTMDIIHSATTLKSLPFGDEIPTVNLIFSESMCNITSLSITSGI</sequence>
<evidence type="ECO:0000313" key="2">
    <source>
        <dbReference type="Proteomes" id="UP001162480"/>
    </source>
</evidence>
<name>A0AA36BB78_OCTVU</name>
<protein>
    <submittedName>
        <fullName evidence="1">Uncharacterized protein</fullName>
    </submittedName>
</protein>
<keyword evidence="2" id="KW-1185">Reference proteome</keyword>
<evidence type="ECO:0000313" key="1">
    <source>
        <dbReference type="EMBL" id="CAI9730467.1"/>
    </source>
</evidence>
<accession>A0AA36BB78</accession>
<reference evidence="1" key="1">
    <citation type="submission" date="2023-08" db="EMBL/GenBank/DDBJ databases">
        <authorList>
            <person name="Alioto T."/>
            <person name="Alioto T."/>
            <person name="Gomez Garrido J."/>
        </authorList>
    </citation>
    <scope>NUCLEOTIDE SEQUENCE</scope>
</reference>
<proteinExistence type="predicted"/>